<accession>A0A2X2Y6L2</accession>
<dbReference type="AlphaFoldDB" id="A0A2X2Y6L2"/>
<dbReference type="PROSITE" id="PS51257">
    <property type="entry name" value="PROKAR_LIPOPROTEIN"/>
    <property type="match status" value="1"/>
</dbReference>
<organism evidence="1 2">
    <name type="scientific">Clostridium cochlearium</name>
    <dbReference type="NCBI Taxonomy" id="1494"/>
    <lineage>
        <taxon>Bacteria</taxon>
        <taxon>Bacillati</taxon>
        <taxon>Bacillota</taxon>
        <taxon>Clostridia</taxon>
        <taxon>Eubacteriales</taxon>
        <taxon>Clostridiaceae</taxon>
        <taxon>Clostridium</taxon>
    </lineage>
</organism>
<dbReference type="Pfam" id="PF14172">
    <property type="entry name" value="DUF4309"/>
    <property type="match status" value="1"/>
</dbReference>
<dbReference type="RefSeq" id="WP_111921185.1">
    <property type="nucleotide sequence ID" value="NZ_UAWC01000001.1"/>
</dbReference>
<dbReference type="InterPro" id="IPR025453">
    <property type="entry name" value="DUF4309"/>
</dbReference>
<proteinExistence type="predicted"/>
<dbReference type="Proteomes" id="UP000250223">
    <property type="component" value="Unassembled WGS sequence"/>
</dbReference>
<evidence type="ECO:0000313" key="1">
    <source>
        <dbReference type="EMBL" id="SQB33559.1"/>
    </source>
</evidence>
<reference evidence="1 2" key="1">
    <citation type="submission" date="2018-06" db="EMBL/GenBank/DDBJ databases">
        <authorList>
            <consortium name="Pathogen Informatics"/>
            <person name="Doyle S."/>
        </authorList>
    </citation>
    <scope>NUCLEOTIDE SEQUENCE [LARGE SCALE GENOMIC DNA]</scope>
    <source>
        <strain evidence="1 2">NCTC13028</strain>
    </source>
</reference>
<evidence type="ECO:0000313" key="2">
    <source>
        <dbReference type="Proteomes" id="UP000250223"/>
    </source>
</evidence>
<evidence type="ECO:0008006" key="3">
    <source>
        <dbReference type="Google" id="ProtNLM"/>
    </source>
</evidence>
<sequence>MIKKLTSLILTIGILFTFTSCTIKENNKYINNNSTSIENNTNKEDKSHLMLISEIKNKAETGGIINSEFKAGINIIDDVTNSLGEANSSNYIANAKGTYYTFDKHNVVFGCNKGGAIFEARSFDSRINNLNLENIKKVYGKPDYNIVTENKERIIGYKINDNYKILFVFSKGTEVNPKLHHYSVLYPKGTINSMASNPGRQW</sequence>
<name>A0A2X2Y6L2_CLOCO</name>
<protein>
    <recommendedName>
        <fullName evidence="3">Lipoprotein</fullName>
    </recommendedName>
</protein>
<dbReference type="EMBL" id="UAWC01000001">
    <property type="protein sequence ID" value="SQB33559.1"/>
    <property type="molecule type" value="Genomic_DNA"/>
</dbReference>
<gene>
    <name evidence="1" type="ORF">NCTC13028_00554</name>
</gene>